<keyword evidence="3 5" id="KW-1133">Transmembrane helix</keyword>
<proteinExistence type="predicted"/>
<feature type="transmembrane region" description="Helical" evidence="5">
    <location>
        <begin position="106"/>
        <end position="127"/>
    </location>
</feature>
<accession>A0A671YE96</accession>
<feature type="transmembrane region" description="Helical" evidence="5">
    <location>
        <begin position="277"/>
        <end position="300"/>
    </location>
</feature>
<gene>
    <name evidence="7" type="primary">si:dkey-30c15.2</name>
</gene>
<reference evidence="7" key="3">
    <citation type="submission" date="2025-09" db="UniProtKB">
        <authorList>
            <consortium name="Ensembl"/>
        </authorList>
    </citation>
    <scope>IDENTIFICATION</scope>
</reference>
<evidence type="ECO:0000256" key="4">
    <source>
        <dbReference type="ARBA" id="ARBA00023136"/>
    </source>
</evidence>
<organism evidence="7 8">
    <name type="scientific">Sparus aurata</name>
    <name type="common">Gilthead sea bream</name>
    <dbReference type="NCBI Taxonomy" id="8175"/>
    <lineage>
        <taxon>Eukaryota</taxon>
        <taxon>Metazoa</taxon>
        <taxon>Chordata</taxon>
        <taxon>Craniata</taxon>
        <taxon>Vertebrata</taxon>
        <taxon>Euteleostomi</taxon>
        <taxon>Actinopterygii</taxon>
        <taxon>Neopterygii</taxon>
        <taxon>Teleostei</taxon>
        <taxon>Neoteleostei</taxon>
        <taxon>Acanthomorphata</taxon>
        <taxon>Eupercaria</taxon>
        <taxon>Spariformes</taxon>
        <taxon>Sparidae</taxon>
        <taxon>Sparus</taxon>
    </lineage>
</organism>
<dbReference type="InterPro" id="IPR017452">
    <property type="entry name" value="GPCR_Rhodpsn_7TM"/>
</dbReference>
<reference evidence="7" key="2">
    <citation type="submission" date="2025-08" db="UniProtKB">
        <authorList>
            <consortium name="Ensembl"/>
        </authorList>
    </citation>
    <scope>IDENTIFICATION</scope>
</reference>
<dbReference type="AlphaFoldDB" id="A0A671YE96"/>
<dbReference type="SUPFAM" id="SSF81321">
    <property type="entry name" value="Family A G protein-coupled receptor-like"/>
    <property type="match status" value="1"/>
</dbReference>
<dbReference type="PROSITE" id="PS50262">
    <property type="entry name" value="G_PROTEIN_RECEP_F1_2"/>
    <property type="match status" value="1"/>
</dbReference>
<evidence type="ECO:0000313" key="8">
    <source>
        <dbReference type="Proteomes" id="UP000472265"/>
    </source>
</evidence>
<evidence type="ECO:0000256" key="5">
    <source>
        <dbReference type="SAM" id="Phobius"/>
    </source>
</evidence>
<dbReference type="Ensembl" id="ENSSAUT00010062479.1">
    <property type="protein sequence ID" value="ENSSAUP00010059562.1"/>
    <property type="gene ID" value="ENSSAUG00010024200.1"/>
</dbReference>
<feature type="transmembrane region" description="Helical" evidence="5">
    <location>
        <begin position="223"/>
        <end position="243"/>
    </location>
</feature>
<evidence type="ECO:0000313" key="7">
    <source>
        <dbReference type="Ensembl" id="ENSSAUP00010059562.1"/>
    </source>
</evidence>
<evidence type="ECO:0000256" key="2">
    <source>
        <dbReference type="ARBA" id="ARBA00022692"/>
    </source>
</evidence>
<dbReference type="PANTHER" id="PTHR23112">
    <property type="entry name" value="G PROTEIN-COUPLED RECEPTOR 157-RELATED"/>
    <property type="match status" value="1"/>
</dbReference>
<evidence type="ECO:0000259" key="6">
    <source>
        <dbReference type="PROSITE" id="PS50262"/>
    </source>
</evidence>
<dbReference type="PRINTS" id="PR00237">
    <property type="entry name" value="GPCRRHODOPSN"/>
</dbReference>
<dbReference type="OMA" id="YGWLRRN"/>
<feature type="transmembrane region" description="Helical" evidence="5">
    <location>
        <begin position="31"/>
        <end position="53"/>
    </location>
</feature>
<sequence length="369" mass="42452">MFLFRHSCRQAIKSSAMLIEFSPRWHTQHYVILHMFLFNCSVIGSFSVLLVSIVRWRHLNEQVHLLVQLALADLLAAMILMCTSAMNKVSIEYRVEICQYSLPLSLTFYFISFLLVVVYAWKSNSALQGWRARPIGDEAGQSPCRRRIITLPVYAIVWLIPISMYLAYVLTPFIKSASVIPGTSISMSGTVPSIGKYCNSCILFLHVWRDSCSDDEKNHDITIRLFLLIVVISVLLTCSVIYYKVGKWYKRHEQEGLFPVEGDGRSRRRFKRVLSTARNMMMVVLFCWAPVIVLILLSYLMYWTKVEQHSLFVLYIIQAASVSLQGFLNSMVYAWRRPNFTEAVLGENTPLVGYNRLAFFDESLRSSSC</sequence>
<keyword evidence="2 5" id="KW-0812">Transmembrane</keyword>
<keyword evidence="4 5" id="KW-0472">Membrane</keyword>
<evidence type="ECO:0000256" key="1">
    <source>
        <dbReference type="ARBA" id="ARBA00004141"/>
    </source>
</evidence>
<feature type="transmembrane region" description="Helical" evidence="5">
    <location>
        <begin position="65"/>
        <end position="86"/>
    </location>
</feature>
<reference evidence="7" key="1">
    <citation type="submission" date="2021-04" db="EMBL/GenBank/DDBJ databases">
        <authorList>
            <consortium name="Wellcome Sanger Institute Data Sharing"/>
        </authorList>
    </citation>
    <scope>NUCLEOTIDE SEQUENCE [LARGE SCALE GENOMIC DNA]</scope>
</reference>
<feature type="transmembrane region" description="Helical" evidence="5">
    <location>
        <begin position="148"/>
        <end position="168"/>
    </location>
</feature>
<dbReference type="Proteomes" id="UP000472265">
    <property type="component" value="Chromosome 8"/>
</dbReference>
<dbReference type="Gene3D" id="1.20.1070.10">
    <property type="entry name" value="Rhodopsin 7-helix transmembrane proteins"/>
    <property type="match status" value="1"/>
</dbReference>
<feature type="transmembrane region" description="Helical" evidence="5">
    <location>
        <begin position="312"/>
        <end position="335"/>
    </location>
</feature>
<dbReference type="InterPro" id="IPR000276">
    <property type="entry name" value="GPCR_Rhodpsn"/>
</dbReference>
<dbReference type="GO" id="GO:0007189">
    <property type="term" value="P:adenylate cyclase-activating G protein-coupled receptor signaling pathway"/>
    <property type="evidence" value="ECO:0007669"/>
    <property type="project" value="TreeGrafter"/>
</dbReference>
<comment type="subcellular location">
    <subcellularLocation>
        <location evidence="1">Membrane</location>
        <topology evidence="1">Multi-pass membrane protein</topology>
    </subcellularLocation>
</comment>
<dbReference type="InParanoid" id="A0A671YE96"/>
<name>A0A671YE96_SPAAU</name>
<dbReference type="GO" id="GO:0004930">
    <property type="term" value="F:G protein-coupled receptor activity"/>
    <property type="evidence" value="ECO:0007669"/>
    <property type="project" value="InterPro"/>
</dbReference>
<evidence type="ECO:0000256" key="3">
    <source>
        <dbReference type="ARBA" id="ARBA00022989"/>
    </source>
</evidence>
<protein>
    <submittedName>
        <fullName evidence="7">Si:dkey-30c15.2</fullName>
    </submittedName>
</protein>
<keyword evidence="8" id="KW-1185">Reference proteome</keyword>
<feature type="domain" description="G-protein coupled receptors family 1 profile" evidence="6">
    <location>
        <begin position="44"/>
        <end position="333"/>
    </location>
</feature>
<dbReference type="GeneTree" id="ENSGT00660000097187"/>
<dbReference type="PANTHER" id="PTHR23112:SF36">
    <property type="entry name" value="SI:DKEY-30C15.2 PROTEIN"/>
    <property type="match status" value="1"/>
</dbReference>
<dbReference type="GO" id="GO:0005886">
    <property type="term" value="C:plasma membrane"/>
    <property type="evidence" value="ECO:0007669"/>
    <property type="project" value="TreeGrafter"/>
</dbReference>